<dbReference type="EMBL" id="QGKV02002055">
    <property type="protein sequence ID" value="KAF3494594.1"/>
    <property type="molecule type" value="Genomic_DNA"/>
</dbReference>
<evidence type="ECO:0000313" key="2">
    <source>
        <dbReference type="EMBL" id="KAF3494594.1"/>
    </source>
</evidence>
<dbReference type="Proteomes" id="UP000266723">
    <property type="component" value="Unassembled WGS sequence"/>
</dbReference>
<evidence type="ECO:0000256" key="1">
    <source>
        <dbReference type="SAM" id="MobiDB-lite"/>
    </source>
</evidence>
<feature type="compositionally biased region" description="Basic residues" evidence="1">
    <location>
        <begin position="65"/>
        <end position="79"/>
    </location>
</feature>
<organism evidence="2 3">
    <name type="scientific">Brassica cretica</name>
    <name type="common">Mustard</name>
    <dbReference type="NCBI Taxonomy" id="69181"/>
    <lineage>
        <taxon>Eukaryota</taxon>
        <taxon>Viridiplantae</taxon>
        <taxon>Streptophyta</taxon>
        <taxon>Embryophyta</taxon>
        <taxon>Tracheophyta</taxon>
        <taxon>Spermatophyta</taxon>
        <taxon>Magnoliopsida</taxon>
        <taxon>eudicotyledons</taxon>
        <taxon>Gunneridae</taxon>
        <taxon>Pentapetalae</taxon>
        <taxon>rosids</taxon>
        <taxon>malvids</taxon>
        <taxon>Brassicales</taxon>
        <taxon>Brassicaceae</taxon>
        <taxon>Brassiceae</taxon>
        <taxon>Brassica</taxon>
    </lineage>
</organism>
<evidence type="ECO:0000313" key="3">
    <source>
        <dbReference type="Proteomes" id="UP000266723"/>
    </source>
</evidence>
<sequence>MLRTKPSPFTTGEPGDASQRTPSPPESKADDSIAEEASTSRKQGRRRWSCRSLHLLESKPNLTSRLHHTKPSSRSRRYSRCSATNDVGSFPELTTTDGPGPELRKCGQGEEAKEKHENYLNGKAKGSGDGTLAHAPDPRSDLEGLGF</sequence>
<evidence type="ECO:0008006" key="4">
    <source>
        <dbReference type="Google" id="ProtNLM"/>
    </source>
</evidence>
<keyword evidence="3" id="KW-1185">Reference proteome</keyword>
<feature type="compositionally biased region" description="Basic and acidic residues" evidence="1">
    <location>
        <begin position="102"/>
        <end position="118"/>
    </location>
</feature>
<accession>A0ABQ7AA80</accession>
<feature type="region of interest" description="Disordered" evidence="1">
    <location>
        <begin position="1"/>
        <end position="147"/>
    </location>
</feature>
<name>A0ABQ7AA80_BRACR</name>
<gene>
    <name evidence="2" type="ORF">DY000_02054411</name>
</gene>
<protein>
    <recommendedName>
        <fullName evidence="4">DUF4005 domain-containing protein</fullName>
    </recommendedName>
</protein>
<comment type="caution">
    <text evidence="2">The sequence shown here is derived from an EMBL/GenBank/DDBJ whole genome shotgun (WGS) entry which is preliminary data.</text>
</comment>
<reference evidence="2 3" key="1">
    <citation type="journal article" date="2020" name="BMC Genomics">
        <title>Intraspecific diversification of the crop wild relative Brassica cretica Lam. using demographic model selection.</title>
        <authorList>
            <person name="Kioukis A."/>
            <person name="Michalopoulou V.A."/>
            <person name="Briers L."/>
            <person name="Pirintsos S."/>
            <person name="Studholme D.J."/>
            <person name="Pavlidis P."/>
            <person name="Sarris P.F."/>
        </authorList>
    </citation>
    <scope>NUCLEOTIDE SEQUENCE [LARGE SCALE GENOMIC DNA]</scope>
    <source>
        <strain evidence="3">cv. PFS-1207/04</strain>
    </source>
</reference>
<feature type="compositionally biased region" description="Polar residues" evidence="1">
    <location>
        <begin position="83"/>
        <end position="97"/>
    </location>
</feature>
<proteinExistence type="predicted"/>
<feature type="compositionally biased region" description="Basic and acidic residues" evidence="1">
    <location>
        <begin position="136"/>
        <end position="147"/>
    </location>
</feature>